<dbReference type="Gene3D" id="3.10.450.10">
    <property type="match status" value="2"/>
</dbReference>
<dbReference type="PANTHER" id="PTHR13814:SF6">
    <property type="entry name" value="ALPHA-2-HS-GLYCOPROTEIN"/>
    <property type="match status" value="1"/>
</dbReference>
<dbReference type="CDD" id="cd00042">
    <property type="entry name" value="CY"/>
    <property type="match status" value="1"/>
</dbReference>
<evidence type="ECO:0000256" key="1">
    <source>
        <dbReference type="ARBA" id="ARBA00004613"/>
    </source>
</evidence>
<evidence type="ECO:0000313" key="11">
    <source>
        <dbReference type="Proteomes" id="UP001295444"/>
    </source>
</evidence>
<dbReference type="EMBL" id="OW240913">
    <property type="protein sequence ID" value="CAH2247835.1"/>
    <property type="molecule type" value="Genomic_DNA"/>
</dbReference>
<evidence type="ECO:0000256" key="7">
    <source>
        <dbReference type="SAM" id="MobiDB-lite"/>
    </source>
</evidence>
<feature type="signal peptide" evidence="8">
    <location>
        <begin position="1"/>
        <end position="17"/>
    </location>
</feature>
<evidence type="ECO:0000256" key="8">
    <source>
        <dbReference type="SAM" id="SignalP"/>
    </source>
</evidence>
<evidence type="ECO:0000313" key="10">
    <source>
        <dbReference type="EMBL" id="CAH2247835.1"/>
    </source>
</evidence>
<name>A0AAD1RC82_PELCU</name>
<organism evidence="10 11">
    <name type="scientific">Pelobates cultripes</name>
    <name type="common">Western spadefoot toad</name>
    <dbReference type="NCBI Taxonomy" id="61616"/>
    <lineage>
        <taxon>Eukaryota</taxon>
        <taxon>Metazoa</taxon>
        <taxon>Chordata</taxon>
        <taxon>Craniata</taxon>
        <taxon>Vertebrata</taxon>
        <taxon>Euteleostomi</taxon>
        <taxon>Amphibia</taxon>
        <taxon>Batrachia</taxon>
        <taxon>Anura</taxon>
        <taxon>Pelobatoidea</taxon>
        <taxon>Pelobatidae</taxon>
        <taxon>Pelobates</taxon>
    </lineage>
</organism>
<dbReference type="Proteomes" id="UP001295444">
    <property type="component" value="Chromosome 02"/>
</dbReference>
<dbReference type="InterPro" id="IPR000010">
    <property type="entry name" value="Cystatin_dom"/>
</dbReference>
<accession>A0AAD1RC82</accession>
<gene>
    <name evidence="10" type="ORF">PECUL_23A057105</name>
</gene>
<feature type="region of interest" description="Disordered" evidence="7">
    <location>
        <begin position="288"/>
        <end position="324"/>
    </location>
</feature>
<proteinExistence type="predicted"/>
<evidence type="ECO:0000256" key="6">
    <source>
        <dbReference type="ARBA" id="ARBA00023180"/>
    </source>
</evidence>
<evidence type="ECO:0000256" key="4">
    <source>
        <dbReference type="ARBA" id="ARBA00022737"/>
    </source>
</evidence>
<dbReference type="GO" id="GO:0031012">
    <property type="term" value="C:extracellular matrix"/>
    <property type="evidence" value="ECO:0007669"/>
    <property type="project" value="TreeGrafter"/>
</dbReference>
<keyword evidence="6" id="KW-0325">Glycoprotein</keyword>
<dbReference type="InterPro" id="IPR025760">
    <property type="entry name" value="Cystatin_Fetuin_A"/>
</dbReference>
<feature type="domain" description="Cystatin fetuin-A-type" evidence="9">
    <location>
        <begin position="139"/>
        <end position="247"/>
    </location>
</feature>
<keyword evidence="3 8" id="KW-0732">Signal</keyword>
<dbReference type="GO" id="GO:0004869">
    <property type="term" value="F:cysteine-type endopeptidase inhibitor activity"/>
    <property type="evidence" value="ECO:0007669"/>
    <property type="project" value="InterPro"/>
</dbReference>
<sequence>MILKLSSFLVLLLQCTALPPLYRVIDCDDPQTHEAALFALQHINWNHNHGYKYALNRVEEAKAYTQNQDHVIYILELDLLETKCPSVSPTPVDQCIVRPRNEQAVEGDCDVKIQKLHGNYTVLGVRCKSELDSAENVFPACPLCHFLAPLNDTNVIHAVDVSLVNFNAGNNTVFYHLHEIGRGQFQDANSVRVEFVIVASNCSIEEANSGLSACVANTGADAQYGGCVSTVVTNPALQEETVNVQCNIYGPQPAQDQQATVQDVPVVPQQPKVHGHYHHSLYHSSLWPHSSESSSAEHHQKAIGKPVVRRSLTGEPVPPNTLQRPLCPGRKLFF</sequence>
<keyword evidence="5" id="KW-1015">Disulfide bond</keyword>
<evidence type="ECO:0000256" key="2">
    <source>
        <dbReference type="ARBA" id="ARBA00022525"/>
    </source>
</evidence>
<evidence type="ECO:0000256" key="3">
    <source>
        <dbReference type="ARBA" id="ARBA00022729"/>
    </source>
</evidence>
<evidence type="ECO:0000259" key="9">
    <source>
        <dbReference type="PROSITE" id="PS51529"/>
    </source>
</evidence>
<dbReference type="GO" id="GO:0072562">
    <property type="term" value="C:blood microparticle"/>
    <property type="evidence" value="ECO:0007669"/>
    <property type="project" value="TreeGrafter"/>
</dbReference>
<dbReference type="Pfam" id="PF00031">
    <property type="entry name" value="Cystatin"/>
    <property type="match status" value="1"/>
</dbReference>
<comment type="subcellular location">
    <subcellularLocation>
        <location evidence="1">Secreted</location>
    </subcellularLocation>
</comment>
<feature type="domain" description="Cystatin fetuin-A-type" evidence="9">
    <location>
        <begin position="17"/>
        <end position="130"/>
    </location>
</feature>
<dbReference type="SMART" id="SM00043">
    <property type="entry name" value="CY"/>
    <property type="match status" value="2"/>
</dbReference>
<evidence type="ECO:0000256" key="5">
    <source>
        <dbReference type="ARBA" id="ARBA00023157"/>
    </source>
</evidence>
<feature type="chain" id="PRO_5042202134" evidence="8">
    <location>
        <begin position="18"/>
        <end position="334"/>
    </location>
</feature>
<dbReference type="PANTHER" id="PTHR13814">
    <property type="entry name" value="FETUIN"/>
    <property type="match status" value="1"/>
</dbReference>
<reference evidence="10" key="1">
    <citation type="submission" date="2022-03" db="EMBL/GenBank/DDBJ databases">
        <authorList>
            <person name="Alioto T."/>
            <person name="Alioto T."/>
            <person name="Gomez Garrido J."/>
        </authorList>
    </citation>
    <scope>NUCLEOTIDE SEQUENCE</scope>
</reference>
<dbReference type="InterPro" id="IPR046350">
    <property type="entry name" value="Cystatin_sf"/>
</dbReference>
<dbReference type="SUPFAM" id="SSF54403">
    <property type="entry name" value="Cystatin/monellin"/>
    <property type="match status" value="2"/>
</dbReference>
<keyword evidence="4" id="KW-0677">Repeat</keyword>
<dbReference type="InterPro" id="IPR050735">
    <property type="entry name" value="Kininogen_Fetuin_HRG"/>
</dbReference>
<dbReference type="PROSITE" id="PS51529">
    <property type="entry name" value="CYSTATIN_FETUIN_A"/>
    <property type="match status" value="2"/>
</dbReference>
<dbReference type="AlphaFoldDB" id="A0AAD1RC82"/>
<protein>
    <submittedName>
        <fullName evidence="10">Alpha-2-HS-glyco</fullName>
    </submittedName>
</protein>
<keyword evidence="11" id="KW-1185">Reference proteome</keyword>
<keyword evidence="2" id="KW-0964">Secreted</keyword>